<sequence length="93" mass="10773">MFLIENSMQSGTFPKLRHSKYPPDTVVQRQVGGRDVCNPQLVSFVLCVWNGSESLAERFFAEDFSIVTVRTRNQNYGWDLIYVLPHPDRLRVV</sequence>
<dbReference type="EMBL" id="GBXM01019736">
    <property type="protein sequence ID" value="JAH88841.1"/>
    <property type="molecule type" value="Transcribed_RNA"/>
</dbReference>
<protein>
    <submittedName>
        <fullName evidence="1">Uncharacterized protein</fullName>
    </submittedName>
</protein>
<organism evidence="1">
    <name type="scientific">Anguilla anguilla</name>
    <name type="common">European freshwater eel</name>
    <name type="synonym">Muraena anguilla</name>
    <dbReference type="NCBI Taxonomy" id="7936"/>
    <lineage>
        <taxon>Eukaryota</taxon>
        <taxon>Metazoa</taxon>
        <taxon>Chordata</taxon>
        <taxon>Craniata</taxon>
        <taxon>Vertebrata</taxon>
        <taxon>Euteleostomi</taxon>
        <taxon>Actinopterygii</taxon>
        <taxon>Neopterygii</taxon>
        <taxon>Teleostei</taxon>
        <taxon>Anguilliformes</taxon>
        <taxon>Anguillidae</taxon>
        <taxon>Anguilla</taxon>
    </lineage>
</organism>
<dbReference type="AlphaFoldDB" id="A0A0E9WEX8"/>
<accession>A0A0E9WEX8</accession>
<evidence type="ECO:0000313" key="1">
    <source>
        <dbReference type="EMBL" id="JAH88841.1"/>
    </source>
</evidence>
<proteinExistence type="predicted"/>
<reference evidence="1" key="1">
    <citation type="submission" date="2014-11" db="EMBL/GenBank/DDBJ databases">
        <authorList>
            <person name="Amaro Gonzalez C."/>
        </authorList>
    </citation>
    <scope>NUCLEOTIDE SEQUENCE</scope>
</reference>
<name>A0A0E9WEX8_ANGAN</name>
<reference evidence="1" key="2">
    <citation type="journal article" date="2015" name="Fish Shellfish Immunol.">
        <title>Early steps in the European eel (Anguilla anguilla)-Vibrio vulnificus interaction in the gills: Role of the RtxA13 toxin.</title>
        <authorList>
            <person name="Callol A."/>
            <person name="Pajuelo D."/>
            <person name="Ebbesson L."/>
            <person name="Teles M."/>
            <person name="MacKenzie S."/>
            <person name="Amaro C."/>
        </authorList>
    </citation>
    <scope>NUCLEOTIDE SEQUENCE</scope>
</reference>